<evidence type="ECO:0000256" key="1">
    <source>
        <dbReference type="SAM" id="Phobius"/>
    </source>
</evidence>
<dbReference type="Proteomes" id="UP000193804">
    <property type="component" value="Unassembled WGS sequence"/>
</dbReference>
<accession>A0A1X7ILU4</accession>
<feature type="transmembrane region" description="Helical" evidence="1">
    <location>
        <begin position="7"/>
        <end position="26"/>
    </location>
</feature>
<dbReference type="AlphaFoldDB" id="A0A1X7ILU4"/>
<keyword evidence="1" id="KW-0812">Transmembrane</keyword>
<reference evidence="3" key="1">
    <citation type="submission" date="2017-04" db="EMBL/GenBank/DDBJ databases">
        <authorList>
            <person name="Varghese N."/>
            <person name="Submissions S."/>
        </authorList>
    </citation>
    <scope>NUCLEOTIDE SEQUENCE [LARGE SCALE GENOMIC DNA]</scope>
    <source>
        <strain evidence="3">DSM 4125</strain>
    </source>
</reference>
<dbReference type="EMBL" id="FXAW01000001">
    <property type="protein sequence ID" value="SMG15560.1"/>
    <property type="molecule type" value="Genomic_DNA"/>
</dbReference>
<proteinExistence type="predicted"/>
<evidence type="ECO:0000313" key="3">
    <source>
        <dbReference type="Proteomes" id="UP000193804"/>
    </source>
</evidence>
<dbReference type="STRING" id="1028.SAMN05661096_00785"/>
<evidence type="ECO:0000313" key="2">
    <source>
        <dbReference type="EMBL" id="SMG15560.1"/>
    </source>
</evidence>
<name>A0A1X7ILU4_9BACT</name>
<sequence length="123" mass="14455">MNKIIYISVWLFSFIFVVGFFFKILSLPYATILLYLGGTVSGLICYPILFVYRWRLHKLTENRMLFQWIFGQGAIAILVISTWLRFINHFSANVTLVIAFSIFAFAFLPLLFFNMYKQSLKET</sequence>
<feature type="transmembrane region" description="Helical" evidence="1">
    <location>
        <begin position="32"/>
        <end position="52"/>
    </location>
</feature>
<organism evidence="2 3">
    <name type="scientific">Marivirga sericea</name>
    <dbReference type="NCBI Taxonomy" id="1028"/>
    <lineage>
        <taxon>Bacteria</taxon>
        <taxon>Pseudomonadati</taxon>
        <taxon>Bacteroidota</taxon>
        <taxon>Cytophagia</taxon>
        <taxon>Cytophagales</taxon>
        <taxon>Marivirgaceae</taxon>
        <taxon>Marivirga</taxon>
    </lineage>
</organism>
<keyword evidence="3" id="KW-1185">Reference proteome</keyword>
<dbReference type="RefSeq" id="WP_085515763.1">
    <property type="nucleotide sequence ID" value="NZ_FXAW01000001.1"/>
</dbReference>
<feature type="transmembrane region" description="Helical" evidence="1">
    <location>
        <begin position="90"/>
        <end position="113"/>
    </location>
</feature>
<feature type="transmembrane region" description="Helical" evidence="1">
    <location>
        <begin position="64"/>
        <end position="84"/>
    </location>
</feature>
<protein>
    <submittedName>
        <fullName evidence="2">Uncharacterized protein</fullName>
    </submittedName>
</protein>
<keyword evidence="1" id="KW-1133">Transmembrane helix</keyword>
<gene>
    <name evidence="2" type="ORF">SAMN05661096_00785</name>
</gene>
<keyword evidence="1" id="KW-0472">Membrane</keyword>